<evidence type="ECO:0000313" key="3">
    <source>
        <dbReference type="Proteomes" id="UP000218231"/>
    </source>
</evidence>
<dbReference type="Proteomes" id="UP000218231">
    <property type="component" value="Unassembled WGS sequence"/>
</dbReference>
<sequence length="82" mass="9714">MPKQEFEVIDYFGALIVAIIFSIILFLISFFILNFFCIHKYDDFTKFELWGAKRNMRLGVHSLKLIKKGGFLTEEELMEEDD</sequence>
<keyword evidence="1" id="KW-1133">Transmembrane helix</keyword>
<proteinExistence type="predicted"/>
<dbReference type="Pfam" id="PF21525">
    <property type="entry name" value="Nlp36"/>
    <property type="match status" value="1"/>
</dbReference>
<keyword evidence="1" id="KW-0812">Transmembrane</keyword>
<accession>A0A2A2JTT4</accession>
<feature type="transmembrane region" description="Helical" evidence="1">
    <location>
        <begin position="12"/>
        <end position="36"/>
    </location>
</feature>
<dbReference type="OrthoDB" id="5830384at2759"/>
<evidence type="ECO:0000313" key="2">
    <source>
        <dbReference type="EMBL" id="PAV64959.1"/>
    </source>
</evidence>
<evidence type="ECO:0000256" key="1">
    <source>
        <dbReference type="SAM" id="Phobius"/>
    </source>
</evidence>
<keyword evidence="3" id="KW-1185">Reference proteome</keyword>
<gene>
    <name evidence="2" type="ORF">WR25_10565</name>
</gene>
<reference evidence="2 3" key="1">
    <citation type="journal article" date="2017" name="Curr. Biol.">
        <title>Genome architecture and evolution of a unichromosomal asexual nematode.</title>
        <authorList>
            <person name="Fradin H."/>
            <person name="Zegar C."/>
            <person name="Gutwein M."/>
            <person name="Lucas J."/>
            <person name="Kovtun M."/>
            <person name="Corcoran D."/>
            <person name="Baugh L.R."/>
            <person name="Kiontke K."/>
            <person name="Gunsalus K."/>
            <person name="Fitch D.H."/>
            <person name="Piano F."/>
        </authorList>
    </citation>
    <scope>NUCLEOTIDE SEQUENCE [LARGE SCALE GENOMIC DNA]</scope>
    <source>
        <strain evidence="2">PF1309</strain>
    </source>
</reference>
<dbReference type="EMBL" id="LIAE01010233">
    <property type="protein sequence ID" value="PAV64959.1"/>
    <property type="molecule type" value="Genomic_DNA"/>
</dbReference>
<comment type="caution">
    <text evidence="2">The sequence shown here is derived from an EMBL/GenBank/DDBJ whole genome shotgun (WGS) entry which is preliminary data.</text>
</comment>
<organism evidence="2 3">
    <name type="scientific">Diploscapter pachys</name>
    <dbReference type="NCBI Taxonomy" id="2018661"/>
    <lineage>
        <taxon>Eukaryota</taxon>
        <taxon>Metazoa</taxon>
        <taxon>Ecdysozoa</taxon>
        <taxon>Nematoda</taxon>
        <taxon>Chromadorea</taxon>
        <taxon>Rhabditida</taxon>
        <taxon>Rhabditina</taxon>
        <taxon>Rhabditomorpha</taxon>
        <taxon>Rhabditoidea</taxon>
        <taxon>Rhabditidae</taxon>
        <taxon>Diploscapter</taxon>
    </lineage>
</organism>
<dbReference type="AlphaFoldDB" id="A0A2A2JTT4"/>
<keyword evidence="1" id="KW-0472">Membrane</keyword>
<name>A0A2A2JTT4_9BILA</name>
<protein>
    <submittedName>
        <fullName evidence="2">Uncharacterized protein</fullName>
    </submittedName>
</protein>